<name>A0A1M4ELU2_9ACTN</name>
<dbReference type="PANTHER" id="PTHR48050">
    <property type="entry name" value="STEROL 3-BETA-GLUCOSYLTRANSFERASE"/>
    <property type="match status" value="1"/>
</dbReference>
<proteinExistence type="predicted"/>
<dbReference type="InterPro" id="IPR002213">
    <property type="entry name" value="UDP_glucos_trans"/>
</dbReference>
<dbReference type="GO" id="GO:0008194">
    <property type="term" value="F:UDP-glycosyltransferase activity"/>
    <property type="evidence" value="ECO:0007669"/>
    <property type="project" value="InterPro"/>
</dbReference>
<sequence length="445" mass="46309">MSPASGVRVAVFPIDAIGHVNPLLPIVRALAGHPDVAQVRSFAPASLGPALTAAGACHVPVEAAAPSSSVPVGVSELAYRSFVEPLAVSERMTARAAEFRPDVVLYDVFCVHGLVAARALGVPSASLVTFPGYGALGEQFVLQHASREPASAGRRYRALYGWDPLEEGLLPVLFPSPDLSIVTAIESMSRRVDAVTAPRLHAALSRYEGTCAFVGPSVGEAGPHDRSDRSFPYDVLDAARRAGRSIVLFSLGTVLTGFRFGSPVGGAPSGRAYLLALLDHLIGALGDRDDVLVVVATGSSLTAADEPAWPGNFVVRAFLPQRELLNGYADAFITHHGTSSTAESLLAGVPMISVPGVGDQLPNAEIAIAGGAAVALWDPHDVFATVNADLLAKAVRQVLHDPSYRTACLTLRDRMTAAGGARRAAGLVVSLGRRSSRSGPIGSRS</sequence>
<organism evidence="1">
    <name type="scientific">Nonomuraea gerenzanensis</name>
    <dbReference type="NCBI Taxonomy" id="93944"/>
    <lineage>
        <taxon>Bacteria</taxon>
        <taxon>Bacillati</taxon>
        <taxon>Actinomycetota</taxon>
        <taxon>Actinomycetes</taxon>
        <taxon>Streptosporangiales</taxon>
        <taxon>Streptosporangiaceae</taxon>
        <taxon>Nonomuraea</taxon>
    </lineage>
</organism>
<dbReference type="Gene3D" id="3.40.50.2000">
    <property type="entry name" value="Glycogen Phosphorylase B"/>
    <property type="match status" value="2"/>
</dbReference>
<dbReference type="RefSeq" id="WP_225268449.1">
    <property type="nucleotide sequence ID" value="NZ_CP084058.1"/>
</dbReference>
<dbReference type="CDD" id="cd03784">
    <property type="entry name" value="GT1_Gtf-like"/>
    <property type="match status" value="1"/>
</dbReference>
<protein>
    <submittedName>
        <fullName evidence="1">Putative glycosyl transferase</fullName>
    </submittedName>
</protein>
<dbReference type="AlphaFoldDB" id="A0A1M4ELU2"/>
<dbReference type="InterPro" id="IPR050426">
    <property type="entry name" value="Glycosyltransferase_28"/>
</dbReference>
<dbReference type="SUPFAM" id="SSF53756">
    <property type="entry name" value="UDP-Glycosyltransferase/glycogen phosphorylase"/>
    <property type="match status" value="1"/>
</dbReference>
<accession>A0A1M4ELU2</accession>
<keyword evidence="1" id="KW-0808">Transferase</keyword>
<dbReference type="Pfam" id="PF00201">
    <property type="entry name" value="UDPGT"/>
    <property type="match status" value="1"/>
</dbReference>
<reference evidence="1" key="1">
    <citation type="submission" date="2016-04" db="EMBL/GenBank/DDBJ databases">
        <authorList>
            <person name="Evans L.H."/>
            <person name="Alamgir A."/>
            <person name="Owens N."/>
            <person name="Weber N.D."/>
            <person name="Virtaneva K."/>
            <person name="Barbian K."/>
            <person name="Babar A."/>
            <person name="Rosenke K."/>
        </authorList>
    </citation>
    <scope>NUCLEOTIDE SEQUENCE</scope>
    <source>
        <strain evidence="1">Nono1</strain>
    </source>
</reference>
<dbReference type="GO" id="GO:0017000">
    <property type="term" value="P:antibiotic biosynthetic process"/>
    <property type="evidence" value="ECO:0007669"/>
    <property type="project" value="UniProtKB-ARBA"/>
</dbReference>
<dbReference type="PANTHER" id="PTHR48050:SF13">
    <property type="entry name" value="STEROL 3-BETA-GLUCOSYLTRANSFERASE UGT80A2"/>
    <property type="match status" value="1"/>
</dbReference>
<dbReference type="EMBL" id="LT559118">
    <property type="protein sequence ID" value="SBO99810.1"/>
    <property type="molecule type" value="Genomic_DNA"/>
</dbReference>
<evidence type="ECO:0000313" key="1">
    <source>
        <dbReference type="EMBL" id="SBO99810.1"/>
    </source>
</evidence>
<gene>
    <name evidence="1" type="ORF">BN4615_P9326</name>
</gene>